<proteinExistence type="predicted"/>
<dbReference type="EMBL" id="RCHU02000002">
    <property type="protein sequence ID" value="KAL3604056.1"/>
    <property type="molecule type" value="Genomic_DNA"/>
</dbReference>
<sequence length="853" mass="95796">MATTDIPDGTVRNILDQDTLKWVFVGGKGGVGKTTCSSILSILLAQVRSSVLIISTDPAHNLSDAFQQRFTKTPTLVNGFSNLYAMEVDPNVENDDIGGSEGMDSLFSELANAIPGIDEAMSFAEMLKLVQTMDYSCIVFDTAPTGHTLRLLQFPSTLEKGLQKVMSLKSKFGGLIGQMTRLFGIDDEFGEDAILGRLEGMKDVIEQVNKQFKDPDLTTFVCVCIPEFLSLYETERLVQELTKFEIDTHNIIINQVLYDEEDVESKLLKARMRMQQKYLDQFYMLYDDFNITKLPLLPQEVTGVEALRALSSHFTSPYQPSTSRSAVEDLERRISTLKLQLEHAEAELDRLQKGKQKDFVFPGNFTTAAKQKRFLCLSSKLPEPRSFHDSFFNLFKANDMQTLPEVQYSIYVGIVKVLVNRALTAPSLNWEDSEPMETYKKWVRRNKDYVHSLESLANGLTWLLPERFSASEIGPEAVTAILGIITAINEHIIDTTPTQMHVGPMEPNSFPYSLCISAIKDLETLVEVAAQHYFGDNKKWNFIAVTEATKVLVRLILFRNSGYKMLLHGGETPNIEKHSDVSSSQHNVGGFPKPGSCHGPNGLNPWNLEGRALSALSRFGENARMSSNPVWLRRAEHQQAIMEPPSSAVERPTLSMILSEKGVQGALFLMGEVLFIIRPLIYVLVIRKYGIRSWIPWFVSLAVDAGGVGFLTQVTKSRDGGKEQHYHLTASEQDELKRRKLLWALYLMRDPFFTNYTRQRLQRTEKLLEPVPIIGLLTAKIVELVVGAQTRWKKTPAAGILKKAHRVKSMSYLLSSHNFTFKNQEGRGVGGDEKSEEDDAGLEEDVVGEEIKG</sequence>
<dbReference type="Proteomes" id="UP000309997">
    <property type="component" value="Unassembled WGS sequence"/>
</dbReference>
<evidence type="ECO:0000313" key="2">
    <source>
        <dbReference type="Proteomes" id="UP000309997"/>
    </source>
</evidence>
<comment type="caution">
    <text evidence="1">The sequence shown here is derived from an EMBL/GenBank/DDBJ whole genome shotgun (WGS) entry which is preliminary data.</text>
</comment>
<keyword evidence="2" id="KW-1185">Reference proteome</keyword>
<name>A0ACC4CS34_POPAL</name>
<protein>
    <submittedName>
        <fullName evidence="1">Uncharacterized protein</fullName>
    </submittedName>
</protein>
<evidence type="ECO:0000313" key="1">
    <source>
        <dbReference type="EMBL" id="KAL3604056.1"/>
    </source>
</evidence>
<accession>A0ACC4CS34</accession>
<gene>
    <name evidence="1" type="ORF">D5086_004915</name>
</gene>
<organism evidence="1 2">
    <name type="scientific">Populus alba</name>
    <name type="common">White poplar</name>
    <dbReference type="NCBI Taxonomy" id="43335"/>
    <lineage>
        <taxon>Eukaryota</taxon>
        <taxon>Viridiplantae</taxon>
        <taxon>Streptophyta</taxon>
        <taxon>Embryophyta</taxon>
        <taxon>Tracheophyta</taxon>
        <taxon>Spermatophyta</taxon>
        <taxon>Magnoliopsida</taxon>
        <taxon>eudicotyledons</taxon>
        <taxon>Gunneridae</taxon>
        <taxon>Pentapetalae</taxon>
        <taxon>rosids</taxon>
        <taxon>fabids</taxon>
        <taxon>Malpighiales</taxon>
        <taxon>Salicaceae</taxon>
        <taxon>Saliceae</taxon>
        <taxon>Populus</taxon>
    </lineage>
</organism>
<reference evidence="1 2" key="1">
    <citation type="journal article" date="2024" name="Plant Biotechnol. J.">
        <title>Genome and CRISPR/Cas9 system of a widespread forest tree (Populus alba) in the world.</title>
        <authorList>
            <person name="Liu Y.J."/>
            <person name="Jiang P.F."/>
            <person name="Han X.M."/>
            <person name="Li X.Y."/>
            <person name="Wang H.M."/>
            <person name="Wang Y.J."/>
            <person name="Wang X.X."/>
            <person name="Zeng Q.Y."/>
        </authorList>
    </citation>
    <scope>NUCLEOTIDE SEQUENCE [LARGE SCALE GENOMIC DNA]</scope>
    <source>
        <strain evidence="2">cv. PAL-ZL1</strain>
    </source>
</reference>